<dbReference type="Proteomes" id="UP000229111">
    <property type="component" value="Unassembled WGS sequence"/>
</dbReference>
<dbReference type="AlphaFoldDB" id="A0AAJ3VAD2"/>
<dbReference type="RefSeq" id="WP_099891874.1">
    <property type="nucleotide sequence ID" value="NZ_PEKM01000001.1"/>
</dbReference>
<accession>A0AAJ3VAD2</accession>
<organism evidence="1 2">
    <name type="scientific">Prevotella intermedia</name>
    <dbReference type="NCBI Taxonomy" id="28131"/>
    <lineage>
        <taxon>Bacteria</taxon>
        <taxon>Pseudomonadati</taxon>
        <taxon>Bacteroidota</taxon>
        <taxon>Bacteroidia</taxon>
        <taxon>Bacteroidales</taxon>
        <taxon>Prevotellaceae</taxon>
        <taxon>Prevotella</taxon>
    </lineage>
</organism>
<dbReference type="EMBL" id="PEKM01000001">
    <property type="protein sequence ID" value="PIK18820.1"/>
    <property type="molecule type" value="Genomic_DNA"/>
</dbReference>
<name>A0AAJ3VAD2_PREIN</name>
<reference evidence="1 2" key="1">
    <citation type="submission" date="2017-11" db="EMBL/GenBank/DDBJ databases">
        <title>Genome sequencing of Prevotella intermedia KCOM 1101.</title>
        <authorList>
            <person name="Kook J.-K."/>
            <person name="Park S.-N."/>
            <person name="Lim Y.K."/>
        </authorList>
    </citation>
    <scope>NUCLEOTIDE SEQUENCE [LARGE SCALE GENOMIC DNA]</scope>
    <source>
        <strain evidence="1 2">KCOM 1101</strain>
    </source>
</reference>
<evidence type="ECO:0000313" key="1">
    <source>
        <dbReference type="EMBL" id="PIK18820.1"/>
    </source>
</evidence>
<proteinExistence type="predicted"/>
<protein>
    <submittedName>
        <fullName evidence="1">Uncharacterized protein</fullName>
    </submittedName>
</protein>
<evidence type="ECO:0000313" key="2">
    <source>
        <dbReference type="Proteomes" id="UP000229111"/>
    </source>
</evidence>
<gene>
    <name evidence="1" type="ORF">CTI16_06925</name>
</gene>
<sequence length="72" mass="7752">MVTSDIIRLANAGAGIRIDCSNKLVSDLLRIAVAAKKGHGLIFLENTNRLLVSDKIRIAIAGKGHIIFNDII</sequence>
<comment type="caution">
    <text evidence="1">The sequence shown here is derived from an EMBL/GenBank/DDBJ whole genome shotgun (WGS) entry which is preliminary data.</text>
</comment>